<dbReference type="Proteomes" id="UP001651690">
    <property type="component" value="Unassembled WGS sequence"/>
</dbReference>
<reference evidence="1 2" key="1">
    <citation type="submission" date="2022-06" db="EMBL/GenBank/DDBJ databases">
        <title>Mycolicibacterium sp. CAU 1645 isolated from seawater.</title>
        <authorList>
            <person name="Kim W."/>
        </authorList>
    </citation>
    <scope>NUCLEOTIDE SEQUENCE [LARGE SCALE GENOMIC DNA]</scope>
    <source>
        <strain evidence="1 2">CAU 1645</strain>
    </source>
</reference>
<gene>
    <name evidence="1" type="ORF">NM203_14885</name>
</gene>
<comment type="caution">
    <text evidence="1">The sequence shown here is derived from an EMBL/GenBank/DDBJ whole genome shotgun (WGS) entry which is preliminary data.</text>
</comment>
<protein>
    <submittedName>
        <fullName evidence="1">Uncharacterized protein</fullName>
    </submittedName>
</protein>
<evidence type="ECO:0000313" key="1">
    <source>
        <dbReference type="EMBL" id="MCP9273471.1"/>
    </source>
</evidence>
<organism evidence="1 2">
    <name type="scientific">Mycolicibacterium arenosum</name>
    <dbReference type="NCBI Taxonomy" id="2952157"/>
    <lineage>
        <taxon>Bacteria</taxon>
        <taxon>Bacillati</taxon>
        <taxon>Actinomycetota</taxon>
        <taxon>Actinomycetes</taxon>
        <taxon>Mycobacteriales</taxon>
        <taxon>Mycobacteriaceae</taxon>
        <taxon>Mycolicibacterium</taxon>
    </lineage>
</organism>
<evidence type="ECO:0000313" key="2">
    <source>
        <dbReference type="Proteomes" id="UP001651690"/>
    </source>
</evidence>
<dbReference type="RefSeq" id="WP_255060765.1">
    <property type="nucleotide sequence ID" value="NZ_JANDBD010000005.1"/>
</dbReference>
<sequence length="47" mass="5016">MSHGDAPNCAIGAAVKDLDDQRECPNPPIVIQPLSGCDTRIAEYDFA</sequence>
<proteinExistence type="predicted"/>
<accession>A0ABT1M2Y5</accession>
<dbReference type="EMBL" id="JANDBD010000005">
    <property type="protein sequence ID" value="MCP9273471.1"/>
    <property type="molecule type" value="Genomic_DNA"/>
</dbReference>
<name>A0ABT1M2Y5_9MYCO</name>
<keyword evidence="2" id="KW-1185">Reference proteome</keyword>